<feature type="coiled-coil region" evidence="1">
    <location>
        <begin position="53"/>
        <end position="87"/>
    </location>
</feature>
<sequence length="542" mass="61499">MSCNVQSFNAELGPTGRVFTPSVSAMERASLLESLFWQRKFPPPSPNIISQHLPELEGEIARHDAEIQRLKAQLSTAESSNERLKKAVEMGKSVLSPIHRMLPELLTQIFSYLREEIDVIPSTGRLQPMPVTVSMVCAQWREVALSISSLWTWMKLDFQEGLTDERIHQRVEFYLNRARTSPLKLTFRGWPPRSEPVGFRHSMAFTALCQCSPQWTSVTFEDTRSLSFFQIPAFQLVKGRLPNLRAFHIEYHRSDFGNVDSLSQNESLQSLSLEMDSDRSGVGSVLPWHQLQTLSVDVSPQHPFALNIFSMCPNLQSLELRMLPYPFEPRGFTAGLTLNISSLSLYLGHTPDTVFSRLSLPNLSSLQIHFDWGYMNTTPLLQYLTRSSPPITSFCAHNWRYPGTPAFVGRIFPLLELMPKLESLQLDETTSTTTTKFLNGLVIHRTASGVANHALPLLPNLRHLSLCFHAQELDGEALYRAVSSRWIPEPVTTTWDVVSIRSLEIIFLDDVEHVSNFPGGLTWVKDLQDEGLNVSIRHRLFK</sequence>
<dbReference type="SUPFAM" id="SSF52047">
    <property type="entry name" value="RNI-like"/>
    <property type="match status" value="1"/>
</dbReference>
<proteinExistence type="predicted"/>
<reference evidence="2" key="1">
    <citation type="journal article" date="2021" name="Genome Biol. Evol.">
        <title>The assembled and annotated genome of the fairy-ring fungus Marasmius oreades.</title>
        <authorList>
            <person name="Hiltunen M."/>
            <person name="Ament-Velasquez S.L."/>
            <person name="Johannesson H."/>
        </authorList>
    </citation>
    <scope>NUCLEOTIDE SEQUENCE</scope>
    <source>
        <strain evidence="2">03SP1</strain>
    </source>
</reference>
<organism evidence="2 3">
    <name type="scientific">Marasmius oreades</name>
    <name type="common">fairy-ring Marasmius</name>
    <dbReference type="NCBI Taxonomy" id="181124"/>
    <lineage>
        <taxon>Eukaryota</taxon>
        <taxon>Fungi</taxon>
        <taxon>Dikarya</taxon>
        <taxon>Basidiomycota</taxon>
        <taxon>Agaricomycotina</taxon>
        <taxon>Agaricomycetes</taxon>
        <taxon>Agaricomycetidae</taxon>
        <taxon>Agaricales</taxon>
        <taxon>Marasmiineae</taxon>
        <taxon>Marasmiaceae</taxon>
        <taxon>Marasmius</taxon>
    </lineage>
</organism>
<evidence type="ECO:0000313" key="3">
    <source>
        <dbReference type="Proteomes" id="UP001049176"/>
    </source>
</evidence>
<dbReference type="InterPro" id="IPR032675">
    <property type="entry name" value="LRR_dom_sf"/>
</dbReference>
<accession>A0A9P7RT71</accession>
<keyword evidence="3" id="KW-1185">Reference proteome</keyword>
<gene>
    <name evidence="2" type="ORF">E1B28_010743</name>
</gene>
<dbReference type="EMBL" id="CM032187">
    <property type="protein sequence ID" value="KAG7089032.1"/>
    <property type="molecule type" value="Genomic_DNA"/>
</dbReference>
<dbReference type="Proteomes" id="UP001049176">
    <property type="component" value="Chromosome 7"/>
</dbReference>
<dbReference type="Gene3D" id="1.20.1280.50">
    <property type="match status" value="1"/>
</dbReference>
<dbReference type="OrthoDB" id="2939724at2759"/>
<dbReference type="GeneID" id="66079818"/>
<name>A0A9P7RT71_9AGAR</name>
<dbReference type="RefSeq" id="XP_043005502.1">
    <property type="nucleotide sequence ID" value="XM_043155720.1"/>
</dbReference>
<evidence type="ECO:0008006" key="4">
    <source>
        <dbReference type="Google" id="ProtNLM"/>
    </source>
</evidence>
<evidence type="ECO:0000256" key="1">
    <source>
        <dbReference type="SAM" id="Coils"/>
    </source>
</evidence>
<comment type="caution">
    <text evidence="2">The sequence shown here is derived from an EMBL/GenBank/DDBJ whole genome shotgun (WGS) entry which is preliminary data.</text>
</comment>
<dbReference type="KEGG" id="more:E1B28_010743"/>
<keyword evidence="1" id="KW-0175">Coiled coil</keyword>
<dbReference type="Gene3D" id="3.80.10.10">
    <property type="entry name" value="Ribonuclease Inhibitor"/>
    <property type="match status" value="1"/>
</dbReference>
<dbReference type="AlphaFoldDB" id="A0A9P7RT71"/>
<protein>
    <recommendedName>
        <fullName evidence="4">F-box domain-containing protein</fullName>
    </recommendedName>
</protein>
<evidence type="ECO:0000313" key="2">
    <source>
        <dbReference type="EMBL" id="KAG7089032.1"/>
    </source>
</evidence>